<keyword evidence="1" id="KW-0326">Glycosidase</keyword>
<keyword evidence="2" id="KW-1185">Reference proteome</keyword>
<organism evidence="1 2">
    <name type="scientific">Coemansia aciculifera</name>
    <dbReference type="NCBI Taxonomy" id="417176"/>
    <lineage>
        <taxon>Eukaryota</taxon>
        <taxon>Fungi</taxon>
        <taxon>Fungi incertae sedis</taxon>
        <taxon>Zoopagomycota</taxon>
        <taxon>Kickxellomycotina</taxon>
        <taxon>Kickxellomycetes</taxon>
        <taxon>Kickxellales</taxon>
        <taxon>Kickxellaceae</taxon>
        <taxon>Coemansia</taxon>
    </lineage>
</organism>
<proteinExistence type="predicted"/>
<dbReference type="Proteomes" id="UP001139981">
    <property type="component" value="Unassembled WGS sequence"/>
</dbReference>
<reference evidence="1" key="1">
    <citation type="submission" date="2022-07" db="EMBL/GenBank/DDBJ databases">
        <title>Phylogenomic reconstructions and comparative analyses of Kickxellomycotina fungi.</title>
        <authorList>
            <person name="Reynolds N.K."/>
            <person name="Stajich J.E."/>
            <person name="Barry K."/>
            <person name="Grigoriev I.V."/>
            <person name="Crous P."/>
            <person name="Smith M.E."/>
        </authorList>
    </citation>
    <scope>NUCLEOTIDE SEQUENCE</scope>
    <source>
        <strain evidence="1">CBS 190363</strain>
    </source>
</reference>
<name>A0ACC1LWK5_9FUNG</name>
<accession>A0ACC1LWK5</accession>
<protein>
    <submittedName>
        <fullName evidence="1">Glycosidase CRH2</fullName>
    </submittedName>
</protein>
<evidence type="ECO:0000313" key="2">
    <source>
        <dbReference type="Proteomes" id="UP001139981"/>
    </source>
</evidence>
<comment type="caution">
    <text evidence="1">The sequence shown here is derived from an EMBL/GenBank/DDBJ whole genome shotgun (WGS) entry which is preliminary data.</text>
</comment>
<gene>
    <name evidence="1" type="primary">UTR2_7</name>
    <name evidence="1" type="ORF">IWW38_005187</name>
</gene>
<dbReference type="EMBL" id="JANBVB010002284">
    <property type="protein sequence ID" value="KAJ2886986.1"/>
    <property type="molecule type" value="Genomic_DNA"/>
</dbReference>
<keyword evidence="1" id="KW-0378">Hydrolase</keyword>
<sequence>MAKLLLFLLLLLVACSVVSVEGSLGTCLRQTFFGQDDRDRQFSPRIPTKPQRPRPTRKYAHIAARAPADDGLVMVVPAGSGPINLSDLLGVGGSNGGGTSSSSTKTTVQASTSATTSATTTATSTTATSTAATSTSTSSTPTPSASVPASGGVTGTLSQEPNGVVYTCKNDFIDFSQANAMSKFSFIWCPQNAYQTSNSVVWRLTPECGTTMVYPWDFKYGRIEGRIRIGATSGVVTAMLLLGPAPSDEIDWEWVGKDLTHAQTTYYVQAHNVDSLPLAIGIDQPGGGDLSTTFQNYAIELTQNSVKWFINGSPVRTLVKGTQQFPSAASRPRMGIWDGTQTSGWAGTVNWGLAPFTAEMQWFNFTPYC</sequence>
<evidence type="ECO:0000313" key="1">
    <source>
        <dbReference type="EMBL" id="KAJ2886986.1"/>
    </source>
</evidence>